<evidence type="ECO:0000256" key="1">
    <source>
        <dbReference type="SAM" id="Coils"/>
    </source>
</evidence>
<feature type="transmembrane region" description="Helical" evidence="2">
    <location>
        <begin position="53"/>
        <end position="76"/>
    </location>
</feature>
<dbReference type="EMBL" id="JBHSXX010000001">
    <property type="protein sequence ID" value="MFC6866055.1"/>
    <property type="molecule type" value="Genomic_DNA"/>
</dbReference>
<proteinExistence type="predicted"/>
<sequence length="200" mass="22133">MSAGGSSQRARSIRRKIFRLLPQLLVIAFLTGILNAAYLVLTGNVDASDIETIRPLTPIAAILSAFLSLAITFVALRQSRIPTREPSDEERSTLTGRVDDLREYLRQSSLIIEELNAELHVQTSALERMRAEAEQNQRLAALHQDEADAVRKLVDTTIKDAHEEAAAIGRRIQWKFFLGGLLASIPIGFIANVIYGLLSQ</sequence>
<comment type="caution">
    <text evidence="3">The sequence shown here is derived from an EMBL/GenBank/DDBJ whole genome shotgun (WGS) entry which is preliminary data.</text>
</comment>
<feature type="transmembrane region" description="Helical" evidence="2">
    <location>
        <begin position="20"/>
        <end position="41"/>
    </location>
</feature>
<name>A0ABW2BUN9_9PSEU</name>
<keyword evidence="2" id="KW-0812">Transmembrane</keyword>
<gene>
    <name evidence="3" type="ORF">ACFQGD_02740</name>
</gene>
<feature type="transmembrane region" description="Helical" evidence="2">
    <location>
        <begin position="176"/>
        <end position="198"/>
    </location>
</feature>
<dbReference type="RefSeq" id="WP_345406931.1">
    <property type="nucleotide sequence ID" value="NZ_BAABLA010000123.1"/>
</dbReference>
<reference evidence="4" key="1">
    <citation type="journal article" date="2019" name="Int. J. Syst. Evol. Microbiol.">
        <title>The Global Catalogue of Microorganisms (GCM) 10K type strain sequencing project: providing services to taxonomists for standard genome sequencing and annotation.</title>
        <authorList>
            <consortium name="The Broad Institute Genomics Platform"/>
            <consortium name="The Broad Institute Genome Sequencing Center for Infectious Disease"/>
            <person name="Wu L."/>
            <person name="Ma J."/>
        </authorList>
    </citation>
    <scope>NUCLEOTIDE SEQUENCE [LARGE SCALE GENOMIC DNA]</scope>
    <source>
        <strain evidence="4">KCTC 32255</strain>
    </source>
</reference>
<feature type="coiled-coil region" evidence="1">
    <location>
        <begin position="98"/>
        <end position="146"/>
    </location>
</feature>
<protein>
    <submittedName>
        <fullName evidence="3">Uncharacterized protein</fullName>
    </submittedName>
</protein>
<accession>A0ABW2BUN9</accession>
<dbReference type="Proteomes" id="UP001596337">
    <property type="component" value="Unassembled WGS sequence"/>
</dbReference>
<evidence type="ECO:0000313" key="4">
    <source>
        <dbReference type="Proteomes" id="UP001596337"/>
    </source>
</evidence>
<keyword evidence="2" id="KW-1133">Transmembrane helix</keyword>
<keyword evidence="4" id="KW-1185">Reference proteome</keyword>
<keyword evidence="2" id="KW-0472">Membrane</keyword>
<organism evidence="3 4">
    <name type="scientific">Haloechinothrix salitolerans</name>
    <dbReference type="NCBI Taxonomy" id="926830"/>
    <lineage>
        <taxon>Bacteria</taxon>
        <taxon>Bacillati</taxon>
        <taxon>Actinomycetota</taxon>
        <taxon>Actinomycetes</taxon>
        <taxon>Pseudonocardiales</taxon>
        <taxon>Pseudonocardiaceae</taxon>
        <taxon>Haloechinothrix</taxon>
    </lineage>
</organism>
<evidence type="ECO:0000313" key="3">
    <source>
        <dbReference type="EMBL" id="MFC6866055.1"/>
    </source>
</evidence>
<evidence type="ECO:0000256" key="2">
    <source>
        <dbReference type="SAM" id="Phobius"/>
    </source>
</evidence>
<keyword evidence="1" id="KW-0175">Coiled coil</keyword>